<reference evidence="1" key="1">
    <citation type="submission" date="2020-09" db="EMBL/GenBank/DDBJ databases">
        <title>Taishania pollutisoli gen. nov., sp. nov., Isolated from Tetrabromobisphenol A-Contaminated Soil.</title>
        <authorList>
            <person name="Chen Q."/>
        </authorList>
    </citation>
    <scope>NUCLEOTIDE SEQUENCE</scope>
    <source>
        <strain evidence="1">CZZ-1</strain>
    </source>
</reference>
<sequence>MAVWVSCVHLLHAQYRYNAWFRTTVVVPVHSAWKTGVEFQHRRQNGFDDHQPLRYNLMYTFRQWMHYRYNRDVRLSFSPVAYFRHYRVIQEQGDEHVTPSSEFRWSVAADFRHRFSDRFQLVNRPAVEYRLLSSSPSGILRARHRLGIEYQLLEKMKWLVYDELFLNIAGVAVTHFYDHNRTGVLMEYRFNTIAKLELGYLYTVRLPLRDEYRIREHSFFVHFTLSVPSDKH</sequence>
<organism evidence="1 2">
    <name type="scientific">Taishania pollutisoli</name>
    <dbReference type="NCBI Taxonomy" id="2766479"/>
    <lineage>
        <taxon>Bacteria</taxon>
        <taxon>Pseudomonadati</taxon>
        <taxon>Bacteroidota</taxon>
        <taxon>Flavobacteriia</taxon>
        <taxon>Flavobacteriales</taxon>
        <taxon>Crocinitomicaceae</taxon>
        <taxon>Taishania</taxon>
    </lineage>
</organism>
<protein>
    <submittedName>
        <fullName evidence="1">DUF2490 domain-containing protein</fullName>
    </submittedName>
</protein>
<evidence type="ECO:0000313" key="1">
    <source>
        <dbReference type="EMBL" id="MBC9811062.1"/>
    </source>
</evidence>
<dbReference type="InterPro" id="IPR019619">
    <property type="entry name" value="DUF2490"/>
</dbReference>
<dbReference type="EMBL" id="JACVEL010000001">
    <property type="protein sequence ID" value="MBC9811062.1"/>
    <property type="molecule type" value="Genomic_DNA"/>
</dbReference>
<dbReference type="AlphaFoldDB" id="A0A8J6TRH6"/>
<keyword evidence="2" id="KW-1185">Reference proteome</keyword>
<name>A0A8J6TRH6_9FLAO</name>
<gene>
    <name evidence="1" type="ORF">H9Y05_01105</name>
</gene>
<dbReference type="Pfam" id="PF10677">
    <property type="entry name" value="DUF2490"/>
    <property type="match status" value="1"/>
</dbReference>
<comment type="caution">
    <text evidence="1">The sequence shown here is derived from an EMBL/GenBank/DDBJ whole genome shotgun (WGS) entry which is preliminary data.</text>
</comment>
<dbReference type="RefSeq" id="WP_216713266.1">
    <property type="nucleotide sequence ID" value="NZ_JACVEL010000001.1"/>
</dbReference>
<proteinExistence type="predicted"/>
<dbReference type="Proteomes" id="UP000652681">
    <property type="component" value="Unassembled WGS sequence"/>
</dbReference>
<evidence type="ECO:0000313" key="2">
    <source>
        <dbReference type="Proteomes" id="UP000652681"/>
    </source>
</evidence>
<accession>A0A8J6TRH6</accession>